<proteinExistence type="predicted"/>
<protein>
    <submittedName>
        <fullName evidence="1">Uncharacterized protein</fullName>
    </submittedName>
</protein>
<comment type="caution">
    <text evidence="1">The sequence shown here is derived from an EMBL/GenBank/DDBJ whole genome shotgun (WGS) entry which is preliminary data.</text>
</comment>
<reference evidence="1 2" key="1">
    <citation type="journal article" date="2023" name="Arcadia Sci">
        <title>De novo assembly of a long-read Amblyomma americanum tick genome.</title>
        <authorList>
            <person name="Chou S."/>
            <person name="Poskanzer K.E."/>
            <person name="Rollins M."/>
            <person name="Thuy-Boun P.S."/>
        </authorList>
    </citation>
    <scope>NUCLEOTIDE SEQUENCE [LARGE SCALE GENOMIC DNA]</scope>
    <source>
        <strain evidence="1">F_SG_1</strain>
        <tissue evidence="1">Salivary glands</tissue>
    </source>
</reference>
<gene>
    <name evidence="1" type="ORF">V5799_026379</name>
</gene>
<keyword evidence="2" id="KW-1185">Reference proteome</keyword>
<dbReference type="AlphaFoldDB" id="A0AAQ4DIR6"/>
<evidence type="ECO:0000313" key="2">
    <source>
        <dbReference type="Proteomes" id="UP001321473"/>
    </source>
</evidence>
<name>A0AAQ4DIR6_AMBAM</name>
<dbReference type="EMBL" id="JARKHS020030161">
    <property type="protein sequence ID" value="KAK8762356.1"/>
    <property type="molecule type" value="Genomic_DNA"/>
</dbReference>
<organism evidence="1 2">
    <name type="scientific">Amblyomma americanum</name>
    <name type="common">Lone star tick</name>
    <dbReference type="NCBI Taxonomy" id="6943"/>
    <lineage>
        <taxon>Eukaryota</taxon>
        <taxon>Metazoa</taxon>
        <taxon>Ecdysozoa</taxon>
        <taxon>Arthropoda</taxon>
        <taxon>Chelicerata</taxon>
        <taxon>Arachnida</taxon>
        <taxon>Acari</taxon>
        <taxon>Parasitiformes</taxon>
        <taxon>Ixodida</taxon>
        <taxon>Ixodoidea</taxon>
        <taxon>Ixodidae</taxon>
        <taxon>Amblyomminae</taxon>
        <taxon>Amblyomma</taxon>
    </lineage>
</organism>
<evidence type="ECO:0000313" key="1">
    <source>
        <dbReference type="EMBL" id="KAK8762356.1"/>
    </source>
</evidence>
<dbReference type="InterPro" id="IPR017853">
    <property type="entry name" value="GH"/>
</dbReference>
<dbReference type="Proteomes" id="UP001321473">
    <property type="component" value="Unassembled WGS sequence"/>
</dbReference>
<sequence>MLVGLRVGEAAFQAVVDARRGSRERFVRNALRLMENNGYDGIRLWWHGAATCSQDDLIEAAKEISDSLGKRRYSFGFFLPYEPSPSSSYLTRLSRLRRALRGAPYSLLLYPTFPAFRNRTSWPSPADMAIQWKAARGDLTFCHVLPQQPVWVALGEKCDVSRSQRISRLVSPTAAALFEPCRLLGEDSWHRTTRRFHSYACRNGTGVLYQTAVQADAFRHEFLAETKMPCVGSIGEAISDVDCDESADDGAR</sequence>
<accession>A0AAQ4DIR6</accession>
<dbReference type="SUPFAM" id="SSF51445">
    <property type="entry name" value="(Trans)glycosidases"/>
    <property type="match status" value="1"/>
</dbReference>
<dbReference type="Gene3D" id="3.20.20.80">
    <property type="entry name" value="Glycosidases"/>
    <property type="match status" value="1"/>
</dbReference>